<keyword evidence="3" id="KW-1185">Reference proteome</keyword>
<dbReference type="RefSeq" id="WP_068357651.1">
    <property type="nucleotide sequence ID" value="NZ_CP019337.1"/>
</dbReference>
<evidence type="ECO:0000313" key="2">
    <source>
        <dbReference type="EMBL" id="OBY67113.1"/>
    </source>
</evidence>
<accession>A0A1B8U5J0</accession>
<name>A0A1B8U5J0_9FLAO</name>
<gene>
    <name evidence="2" type="ORF">LPB301_03585</name>
</gene>
<dbReference type="KEGG" id="prn:BW723_10245"/>
<comment type="caution">
    <text evidence="2">The sequence shown here is derived from an EMBL/GenBank/DDBJ whole genome shotgun (WGS) entry which is preliminary data.</text>
</comment>
<dbReference type="AlphaFoldDB" id="A0A1B8U5J0"/>
<dbReference type="InterPro" id="IPR010093">
    <property type="entry name" value="SinI_DNA-bd"/>
</dbReference>
<dbReference type="OrthoDB" id="597977at2"/>
<dbReference type="GO" id="GO:0003677">
    <property type="term" value="F:DNA binding"/>
    <property type="evidence" value="ECO:0007669"/>
    <property type="project" value="InterPro"/>
</dbReference>
<reference evidence="3" key="1">
    <citation type="submission" date="2016-02" db="EMBL/GenBank/DDBJ databases">
        <title>Paenibacillus sp. LPB0068, isolated from Crassostrea gigas.</title>
        <authorList>
            <person name="Shin S.-K."/>
            <person name="Yi H."/>
        </authorList>
    </citation>
    <scope>NUCLEOTIDE SEQUENCE [LARGE SCALE GENOMIC DNA]</scope>
    <source>
        <strain evidence="3">KCTC 23969</strain>
    </source>
</reference>
<proteinExistence type="predicted"/>
<dbReference type="InterPro" id="IPR041657">
    <property type="entry name" value="HTH_17"/>
</dbReference>
<feature type="domain" description="Helix-turn-helix" evidence="1">
    <location>
        <begin position="39"/>
        <end position="84"/>
    </location>
</feature>
<dbReference type="EMBL" id="LSFL01000007">
    <property type="protein sequence ID" value="OBY67113.1"/>
    <property type="molecule type" value="Genomic_DNA"/>
</dbReference>
<dbReference type="Pfam" id="PF12728">
    <property type="entry name" value="HTH_17"/>
    <property type="match status" value="1"/>
</dbReference>
<evidence type="ECO:0000259" key="1">
    <source>
        <dbReference type="Pfam" id="PF12728"/>
    </source>
</evidence>
<organism evidence="2 3">
    <name type="scientific">Polaribacter reichenbachii</name>
    <dbReference type="NCBI Taxonomy" id="996801"/>
    <lineage>
        <taxon>Bacteria</taxon>
        <taxon>Pseudomonadati</taxon>
        <taxon>Bacteroidota</taxon>
        <taxon>Flavobacteriia</taxon>
        <taxon>Flavobacteriales</taxon>
        <taxon>Flavobacteriaceae</taxon>
    </lineage>
</organism>
<protein>
    <recommendedName>
        <fullName evidence="1">Helix-turn-helix domain-containing protein</fullName>
    </recommendedName>
</protein>
<dbReference type="Proteomes" id="UP000092612">
    <property type="component" value="Unassembled WGS sequence"/>
</dbReference>
<sequence length="107" mass="12440">MENPFEIINQRLGRIECLFENINSIISNKNINTAYPELIDVKALADYLKVSTSFIYKMTSSNQIPHSKKGKKIYFDKEKVTNWALESSVMTQEEMQDVANKYSLKRN</sequence>
<dbReference type="InterPro" id="IPR009061">
    <property type="entry name" value="DNA-bd_dom_put_sf"/>
</dbReference>
<dbReference type="SUPFAM" id="SSF46955">
    <property type="entry name" value="Putative DNA-binding domain"/>
    <property type="match status" value="1"/>
</dbReference>
<dbReference type="NCBIfam" id="TIGR01764">
    <property type="entry name" value="excise"/>
    <property type="match status" value="1"/>
</dbReference>
<evidence type="ECO:0000313" key="3">
    <source>
        <dbReference type="Proteomes" id="UP000092612"/>
    </source>
</evidence>